<dbReference type="FunFam" id="3.30.70.360:FF:000004">
    <property type="entry name" value="Peptidase M20 domain-containing protein 2"/>
    <property type="match status" value="1"/>
</dbReference>
<dbReference type="Pfam" id="PF01546">
    <property type="entry name" value="Peptidase_M20"/>
    <property type="match status" value="1"/>
</dbReference>
<dbReference type="KEGG" id="ssck:SPSK_06309"/>
<dbReference type="EMBL" id="AXCR01000001">
    <property type="protein sequence ID" value="KJR89201.1"/>
    <property type="molecule type" value="Genomic_DNA"/>
</dbReference>
<dbReference type="SUPFAM" id="SSF55031">
    <property type="entry name" value="Bacterial exopeptidase dimerisation domain"/>
    <property type="match status" value="1"/>
</dbReference>
<dbReference type="GO" id="GO:0016805">
    <property type="term" value="F:dipeptidase activity"/>
    <property type="evidence" value="ECO:0007669"/>
    <property type="project" value="InterPro"/>
</dbReference>
<dbReference type="Proteomes" id="UP000033710">
    <property type="component" value="Unassembled WGS sequence"/>
</dbReference>
<dbReference type="InterPro" id="IPR017144">
    <property type="entry name" value="Xaa-Arg_dipeptidase"/>
</dbReference>
<dbReference type="RefSeq" id="XP_016591877.1">
    <property type="nucleotide sequence ID" value="XM_016733015.1"/>
</dbReference>
<reference evidence="4 5" key="2">
    <citation type="journal article" date="2015" name="Eukaryot. Cell">
        <title>Asexual propagation of a virulent clone complex in a human and feline outbreak of sporotrichosis.</title>
        <authorList>
            <person name="Teixeira Mde M."/>
            <person name="Rodrigues A.M."/>
            <person name="Tsui C.K."/>
            <person name="de Almeida L.G."/>
            <person name="Van Diepeningen A.D."/>
            <person name="van den Ende B.G."/>
            <person name="Fernandes G.F."/>
            <person name="Kano R."/>
            <person name="Hamelin R.C."/>
            <person name="Lopes-Bezerra L.M."/>
            <person name="Vasconcelos A.T."/>
            <person name="de Hoog S."/>
            <person name="de Camargo Z.P."/>
            <person name="Felipe M.S."/>
        </authorList>
    </citation>
    <scope>NUCLEOTIDE SEQUENCE [LARGE SCALE GENOMIC DNA]</scope>
    <source>
        <strain evidence="4 5">1099-18</strain>
    </source>
</reference>
<reference evidence="4 5" key="1">
    <citation type="journal article" date="2014" name="BMC Genomics">
        <title>Comparative genomics of the major fungal agents of human and animal Sporotrichosis: Sporothrix schenckii and Sporothrix brasiliensis.</title>
        <authorList>
            <person name="Teixeira M.M."/>
            <person name="de Almeida L.G."/>
            <person name="Kubitschek-Barreira P."/>
            <person name="Alves F.L."/>
            <person name="Kioshima E.S."/>
            <person name="Abadio A.K."/>
            <person name="Fernandes L."/>
            <person name="Derengowski L.S."/>
            <person name="Ferreira K.S."/>
            <person name="Souza R.C."/>
            <person name="Ruiz J.C."/>
            <person name="de Andrade N.C."/>
            <person name="Paes H.C."/>
            <person name="Nicola A.M."/>
            <person name="Albuquerque P."/>
            <person name="Gerber A.L."/>
            <person name="Martins V.P."/>
            <person name="Peconick L.D."/>
            <person name="Neto A.V."/>
            <person name="Chaucanez C.B."/>
            <person name="Silva P.A."/>
            <person name="Cunha O.L."/>
            <person name="de Oliveira F.F."/>
            <person name="dos Santos T.C."/>
            <person name="Barros A.L."/>
            <person name="Soares M.A."/>
            <person name="de Oliveira L.M."/>
            <person name="Marini M.M."/>
            <person name="Villalobos-Duno H."/>
            <person name="Cunha M.M."/>
            <person name="de Hoog S."/>
            <person name="da Silveira J.F."/>
            <person name="Henrissat B."/>
            <person name="Nino-Vega G.A."/>
            <person name="Cisalpino P.S."/>
            <person name="Mora-Montes H.M."/>
            <person name="Almeida S.R."/>
            <person name="Stajich J.E."/>
            <person name="Lopes-Bezerra L.M."/>
            <person name="Vasconcelos A.T."/>
            <person name="Felipe M.S."/>
        </authorList>
    </citation>
    <scope>NUCLEOTIDE SEQUENCE [LARGE SCALE GENOMIC DNA]</scope>
    <source>
        <strain evidence="4 5">1099-18</strain>
    </source>
</reference>
<dbReference type="PIRSF" id="PIRSF037226">
    <property type="entry name" value="Amidohydrolase_ACY1L2_prd"/>
    <property type="match status" value="1"/>
</dbReference>
<evidence type="ECO:0000259" key="3">
    <source>
        <dbReference type="Pfam" id="PF07687"/>
    </source>
</evidence>
<dbReference type="InterPro" id="IPR002933">
    <property type="entry name" value="Peptidase_M20"/>
</dbReference>
<evidence type="ECO:0000256" key="2">
    <source>
        <dbReference type="PIRNR" id="PIRNR037226"/>
    </source>
</evidence>
<dbReference type="PANTHER" id="PTHR30575">
    <property type="entry name" value="PEPTIDASE M20"/>
    <property type="match status" value="1"/>
</dbReference>
<protein>
    <recommendedName>
        <fullName evidence="2">Peptidase M20 domain-containing protein 2</fullName>
    </recommendedName>
</protein>
<gene>
    <name evidence="4" type="ORF">SPSK_06309</name>
</gene>
<keyword evidence="4" id="KW-0378">Hydrolase</keyword>
<evidence type="ECO:0000313" key="5">
    <source>
        <dbReference type="Proteomes" id="UP000033710"/>
    </source>
</evidence>
<dbReference type="CDD" id="cd05672">
    <property type="entry name" value="M20_ACY1L2-like"/>
    <property type="match status" value="1"/>
</dbReference>
<proteinExistence type="inferred from homology"/>
<dbReference type="InterPro" id="IPR017439">
    <property type="entry name" value="Amidohydrolase"/>
</dbReference>
<comment type="similarity">
    <text evidence="1 2">Belongs to the peptidase M20A family.</text>
</comment>
<dbReference type="InterPro" id="IPR011650">
    <property type="entry name" value="Peptidase_M20_dimer"/>
</dbReference>
<dbReference type="GeneID" id="27668292"/>
<dbReference type="InterPro" id="IPR052030">
    <property type="entry name" value="Peptidase_M20/M20A_hydrolases"/>
</dbReference>
<comment type="caution">
    <text evidence="4">The sequence shown here is derived from an EMBL/GenBank/DDBJ whole genome shotgun (WGS) entry which is preliminary data.</text>
</comment>
<evidence type="ECO:0000256" key="1">
    <source>
        <dbReference type="ARBA" id="ARBA00006247"/>
    </source>
</evidence>
<dbReference type="AlphaFoldDB" id="A0A0F2MLZ1"/>
<dbReference type="VEuPathDB" id="FungiDB:SPSK_06309"/>
<dbReference type="NCBIfam" id="TIGR01891">
    <property type="entry name" value="amidohydrolases"/>
    <property type="match status" value="1"/>
</dbReference>
<organism evidence="4 5">
    <name type="scientific">Sporothrix schenckii 1099-18</name>
    <dbReference type="NCBI Taxonomy" id="1397361"/>
    <lineage>
        <taxon>Eukaryota</taxon>
        <taxon>Fungi</taxon>
        <taxon>Dikarya</taxon>
        <taxon>Ascomycota</taxon>
        <taxon>Pezizomycotina</taxon>
        <taxon>Sordariomycetes</taxon>
        <taxon>Sordariomycetidae</taxon>
        <taxon>Ophiostomatales</taxon>
        <taxon>Ophiostomataceae</taxon>
        <taxon>Sporothrix</taxon>
    </lineage>
</organism>
<dbReference type="PANTHER" id="PTHR30575:SF0">
    <property type="entry name" value="XAA-ARG DIPEPTIDASE"/>
    <property type="match status" value="1"/>
</dbReference>
<dbReference type="InterPro" id="IPR036264">
    <property type="entry name" value="Bact_exopeptidase_dim_dom"/>
</dbReference>
<dbReference type="Gene3D" id="3.40.630.10">
    <property type="entry name" value="Zn peptidases"/>
    <property type="match status" value="1"/>
</dbReference>
<sequence>MGLSADDSAAGIEAQMSVLSEMNKFIHSNPEVSSKEVKAHDHFVEVLKKLGIKVTPHAYDVQTSFKAEYGEGGRLVVFNAEYDALPGVGHACGHNLIATASFAGFLGAVAALKKAGPGTKGRVTLMGTPAEEAGGGKIKLIKGGAYKNVAACLMVHPAPLSSLQAAAADALDGNDASGVSGVAKIRLLACIKYAVSFQGREAHAAMAPWAGVNALDAVCLAYNGISMLRQQIHPNERIHGVFREAGDQANVTPAHTSVVYHMRSDTLAHAETLWQRVKNCFDGAATATGCTVEYEPIDTYAEQRSSPGLCQAYVDAMPKGTVLYTTPTDFMTASTDMGNVCYECPGFQGAFGIDAPPGAGNHTGDFTGAAGTDDAFQRAVACGRGLAATALKVLSDDKFAASIKSAWQDDMKAAKKEHQG</sequence>
<evidence type="ECO:0000313" key="4">
    <source>
        <dbReference type="EMBL" id="KJR89201.1"/>
    </source>
</evidence>
<dbReference type="Pfam" id="PF07687">
    <property type="entry name" value="M20_dimer"/>
    <property type="match status" value="1"/>
</dbReference>
<dbReference type="SUPFAM" id="SSF53187">
    <property type="entry name" value="Zn-dependent exopeptidases"/>
    <property type="match status" value="1"/>
</dbReference>
<dbReference type="Gene3D" id="3.30.70.360">
    <property type="match status" value="1"/>
</dbReference>
<name>A0A0F2MLZ1_SPOSC</name>
<feature type="domain" description="Peptidase M20 dimerisation" evidence="3">
    <location>
        <begin position="192"/>
        <end position="282"/>
    </location>
</feature>
<dbReference type="OrthoDB" id="6119954at2759"/>
<accession>A0A0F2MLZ1</accession>